<reference evidence="2" key="1">
    <citation type="journal article" date="2019" name="Int. J. Syst. Evol. Microbiol.">
        <title>The Global Catalogue of Microorganisms (GCM) 10K type strain sequencing project: providing services to taxonomists for standard genome sequencing and annotation.</title>
        <authorList>
            <consortium name="The Broad Institute Genomics Platform"/>
            <consortium name="The Broad Institute Genome Sequencing Center for Infectious Disease"/>
            <person name="Wu L."/>
            <person name="Ma J."/>
        </authorList>
    </citation>
    <scope>NUCLEOTIDE SEQUENCE [LARGE SCALE GENOMIC DNA]</scope>
    <source>
        <strain evidence="2">CCM 2050</strain>
    </source>
</reference>
<evidence type="ECO:0000313" key="1">
    <source>
        <dbReference type="EMBL" id="MFC6381355.1"/>
    </source>
</evidence>
<evidence type="ECO:0000313" key="2">
    <source>
        <dbReference type="Proteomes" id="UP001596264"/>
    </source>
</evidence>
<sequence>MVIYEMAGMTTKIKATYYRINKGLKIGNKIFKIKAIVDPLLKEYRTTGVNYSQPLSASYSKQEKLTPVVIDNICTSFI</sequence>
<dbReference type="Proteomes" id="UP001596264">
    <property type="component" value="Unassembled WGS sequence"/>
</dbReference>
<protein>
    <submittedName>
        <fullName evidence="1">Uncharacterized protein</fullName>
    </submittedName>
</protein>
<comment type="caution">
    <text evidence="1">The sequence shown here is derived from an EMBL/GenBank/DDBJ whole genome shotgun (WGS) entry which is preliminary data.</text>
</comment>
<keyword evidence="2" id="KW-1185">Reference proteome</keyword>
<name>A0ABW1W8C8_9GAMM</name>
<gene>
    <name evidence="1" type="ORF">ACFP58_07770</name>
</gene>
<dbReference type="EMBL" id="JBHSTZ010000022">
    <property type="protein sequence ID" value="MFC6381355.1"/>
    <property type="molecule type" value="Genomic_DNA"/>
</dbReference>
<accession>A0ABW1W8C8</accession>
<dbReference type="RefSeq" id="WP_201562353.1">
    <property type="nucleotide sequence ID" value="NZ_CAJGZK010000008.1"/>
</dbReference>
<proteinExistence type="predicted"/>
<organism evidence="1 2">
    <name type="scientific">Psychrobacter glacincola</name>
    <dbReference type="NCBI Taxonomy" id="56810"/>
    <lineage>
        <taxon>Bacteria</taxon>
        <taxon>Pseudomonadati</taxon>
        <taxon>Pseudomonadota</taxon>
        <taxon>Gammaproteobacteria</taxon>
        <taxon>Moraxellales</taxon>
        <taxon>Moraxellaceae</taxon>
        <taxon>Psychrobacter</taxon>
    </lineage>
</organism>